<dbReference type="AlphaFoldDB" id="A0A089NXI5"/>
<dbReference type="SMART" id="SM00858">
    <property type="entry name" value="SAF"/>
    <property type="match status" value="1"/>
</dbReference>
<feature type="compositionally biased region" description="Pro residues" evidence="1">
    <location>
        <begin position="27"/>
        <end position="42"/>
    </location>
</feature>
<feature type="domain" description="SAF" evidence="3">
    <location>
        <begin position="45"/>
        <end position="113"/>
    </location>
</feature>
<protein>
    <submittedName>
        <fullName evidence="4">Flp pilus assembly protein CpaB</fullName>
    </submittedName>
</protein>
<dbReference type="InterPro" id="IPR017592">
    <property type="entry name" value="Pilus_assmbl_Flp-typ_CpaB"/>
</dbReference>
<dbReference type="InterPro" id="IPR031571">
    <property type="entry name" value="RcpC_dom"/>
</dbReference>
<gene>
    <name evidence="4" type="primary">cpaB</name>
    <name evidence="4" type="ORF">MOC_4337</name>
</gene>
<dbReference type="GeneID" id="96605985"/>
<feature type="region of interest" description="Disordered" evidence="1">
    <location>
        <begin position="22"/>
        <end position="42"/>
    </location>
</feature>
<evidence type="ECO:0000259" key="3">
    <source>
        <dbReference type="SMART" id="SM00858"/>
    </source>
</evidence>
<dbReference type="InterPro" id="IPR013974">
    <property type="entry name" value="SAF"/>
</dbReference>
<dbReference type="eggNOG" id="COG3745">
    <property type="taxonomic scope" value="Bacteria"/>
</dbReference>
<dbReference type="EMBL" id="CP003811">
    <property type="protein sequence ID" value="AIQ92092.1"/>
    <property type="molecule type" value="Genomic_DNA"/>
</dbReference>
<evidence type="ECO:0000256" key="2">
    <source>
        <dbReference type="SAM" id="SignalP"/>
    </source>
</evidence>
<organism evidence="4 5">
    <name type="scientific">Methylobacterium oryzae CBMB20</name>
    <dbReference type="NCBI Taxonomy" id="693986"/>
    <lineage>
        <taxon>Bacteria</taxon>
        <taxon>Pseudomonadati</taxon>
        <taxon>Pseudomonadota</taxon>
        <taxon>Alphaproteobacteria</taxon>
        <taxon>Hyphomicrobiales</taxon>
        <taxon>Methylobacteriaceae</taxon>
        <taxon>Methylobacterium</taxon>
    </lineage>
</organism>
<keyword evidence="2" id="KW-0732">Signal</keyword>
<keyword evidence="5" id="KW-1185">Reference proteome</keyword>
<dbReference type="STRING" id="693986.MOC_4337"/>
<feature type="signal peptide" evidence="2">
    <location>
        <begin position="1"/>
        <end position="22"/>
    </location>
</feature>
<dbReference type="KEGG" id="mor:MOC_4337"/>
<dbReference type="CDD" id="cd11614">
    <property type="entry name" value="SAF_CpaB_FlgA_like"/>
    <property type="match status" value="1"/>
</dbReference>
<sequence length="271" mass="28193">MNPARFAVLGIALAAGTGAAFLMSGGDPPPPPPPPKAEAPPQPMTDVLVAAIDMPMGQVLRAADLRWQPWPDSAVTAGYVTRKINPKALEETVGASVRAGFLAGEPIRAQKLVRPESGFMAAILPAGMRAVAIVTDSRGTNSAGGFILPNDRVDVIRTFRDESNSRANNSDVQLSQTILTDIRVLAIGQLVQEKNGTNVVTGETATLAVTPAQAETLALAQKVGALTLSLRSLADAGRPPEATPLADASVAQMPEPALTVVRFGVARQQTP</sequence>
<dbReference type="NCBIfam" id="TIGR03177">
    <property type="entry name" value="pilus_cpaB"/>
    <property type="match status" value="1"/>
</dbReference>
<name>A0A089NXI5_9HYPH</name>
<dbReference type="RefSeq" id="WP_043349290.1">
    <property type="nucleotide sequence ID" value="NZ_CP003811.1"/>
</dbReference>
<dbReference type="Proteomes" id="UP000029492">
    <property type="component" value="Chromosome"/>
</dbReference>
<dbReference type="Pfam" id="PF16976">
    <property type="entry name" value="RcpC"/>
    <property type="match status" value="1"/>
</dbReference>
<proteinExistence type="predicted"/>
<evidence type="ECO:0000313" key="4">
    <source>
        <dbReference type="EMBL" id="AIQ92092.1"/>
    </source>
</evidence>
<evidence type="ECO:0000313" key="5">
    <source>
        <dbReference type="Proteomes" id="UP000029492"/>
    </source>
</evidence>
<dbReference type="Pfam" id="PF08666">
    <property type="entry name" value="SAF"/>
    <property type="match status" value="1"/>
</dbReference>
<feature type="chain" id="PRO_5001848103" evidence="2">
    <location>
        <begin position="23"/>
        <end position="271"/>
    </location>
</feature>
<reference evidence="4 5" key="1">
    <citation type="journal article" date="2014" name="PLoS ONE">
        <title>Genome Information of Methylobacterium oryzae, a Plant-Probiotic Methylotroph in the Phyllosphere.</title>
        <authorList>
            <person name="Kwak M.J."/>
            <person name="Jeong H."/>
            <person name="Madhaiyan M."/>
            <person name="Lee Y."/>
            <person name="Sa T.M."/>
            <person name="Oh T.K."/>
            <person name="Kim J.F."/>
        </authorList>
    </citation>
    <scope>NUCLEOTIDE SEQUENCE [LARGE SCALE GENOMIC DNA]</scope>
    <source>
        <strain evidence="4 5">CBMB20</strain>
    </source>
</reference>
<dbReference type="HOGENOM" id="CLU_057068_1_1_5"/>
<accession>A0A089NXI5</accession>
<evidence type="ECO:0000256" key="1">
    <source>
        <dbReference type="SAM" id="MobiDB-lite"/>
    </source>
</evidence>